<dbReference type="Pfam" id="PF02016">
    <property type="entry name" value="Peptidase_S66"/>
    <property type="match status" value="1"/>
</dbReference>
<dbReference type="PANTHER" id="PTHR30237">
    <property type="entry name" value="MURAMOYLTETRAPEPTIDE CARBOXYPEPTIDASE"/>
    <property type="match status" value="1"/>
</dbReference>
<dbReference type="PANTHER" id="PTHR30237:SF2">
    <property type="entry name" value="MUREIN TETRAPEPTIDE CARBOXYPEPTIDASE"/>
    <property type="match status" value="1"/>
</dbReference>
<dbReference type="InterPro" id="IPR040449">
    <property type="entry name" value="Peptidase_S66_N"/>
</dbReference>
<dbReference type="Gene3D" id="3.50.30.60">
    <property type="entry name" value="LD-carboxypeptidase A C-terminal domain-like"/>
    <property type="match status" value="1"/>
</dbReference>
<dbReference type="CDD" id="cd07025">
    <property type="entry name" value="Peptidase_S66"/>
    <property type="match status" value="1"/>
</dbReference>
<evidence type="ECO:0000256" key="1">
    <source>
        <dbReference type="ARBA" id="ARBA00010233"/>
    </source>
</evidence>
<gene>
    <name evidence="8" type="ORF">I5E68_07555</name>
</gene>
<keyword evidence="2" id="KW-0121">Carboxypeptidase</keyword>
<evidence type="ECO:0000259" key="6">
    <source>
        <dbReference type="Pfam" id="PF02016"/>
    </source>
</evidence>
<dbReference type="RefSeq" id="WP_197164655.1">
    <property type="nucleotide sequence ID" value="NZ_JADZGI010000001.1"/>
</dbReference>
<dbReference type="Pfam" id="PF17676">
    <property type="entry name" value="Peptidase_S66C"/>
    <property type="match status" value="1"/>
</dbReference>
<keyword evidence="4" id="KW-0378">Hydrolase</keyword>
<dbReference type="GO" id="GO:0004180">
    <property type="term" value="F:carboxypeptidase activity"/>
    <property type="evidence" value="ECO:0007669"/>
    <property type="project" value="UniProtKB-KW"/>
</dbReference>
<evidence type="ECO:0000256" key="3">
    <source>
        <dbReference type="ARBA" id="ARBA00022670"/>
    </source>
</evidence>
<dbReference type="InterPro" id="IPR003507">
    <property type="entry name" value="S66_fam"/>
</dbReference>
<keyword evidence="5" id="KW-0720">Serine protease</keyword>
<keyword evidence="3" id="KW-0645">Protease</keyword>
<evidence type="ECO:0000313" key="9">
    <source>
        <dbReference type="Proteomes" id="UP000617634"/>
    </source>
</evidence>
<dbReference type="InterPro" id="IPR040921">
    <property type="entry name" value="Peptidase_S66C"/>
</dbReference>
<name>A0A931HB87_9SPHN</name>
<dbReference type="EMBL" id="JADZGI010000001">
    <property type="protein sequence ID" value="MBH0112805.1"/>
    <property type="molecule type" value="Genomic_DNA"/>
</dbReference>
<proteinExistence type="inferred from homology"/>
<accession>A0A931HB87</accession>
<feature type="domain" description="LD-carboxypeptidase C-terminal" evidence="7">
    <location>
        <begin position="166"/>
        <end position="269"/>
    </location>
</feature>
<dbReference type="InterPro" id="IPR029062">
    <property type="entry name" value="Class_I_gatase-like"/>
</dbReference>
<dbReference type="SUPFAM" id="SSF141986">
    <property type="entry name" value="LD-carboxypeptidase A C-terminal domain-like"/>
    <property type="match status" value="1"/>
</dbReference>
<dbReference type="InterPro" id="IPR027461">
    <property type="entry name" value="Carboxypeptidase_A_C_sf"/>
</dbReference>
<comment type="caution">
    <text evidence="8">The sequence shown here is derived from an EMBL/GenBank/DDBJ whole genome shotgun (WGS) entry which is preliminary data.</text>
</comment>
<dbReference type="Gene3D" id="3.40.50.10740">
    <property type="entry name" value="Class I glutamine amidotransferase-like"/>
    <property type="match status" value="1"/>
</dbReference>
<sequence length="269" mass="29175">MMRIAVCAPSTPITPADAERALALAAAEFPDLEIVVHEQCYAVEGHFAGSDAVRREALLECANDPSFDAVWFARGGYGACRIAEDVIAQLSPCARDKTWLGYSDAGYLLGGLYRERIGRPVHAPMLADIRRENGEAALRRTLGWLAGAREGLEPNLAREAHPVVAFNLMTLAMLAGTRLMPGLAGHVVMVEEVSEYLYAVDRLFFHLTAHLGGIAGLRLGRVSDVPENDRSFGHDAEAIARHWCARHSIAFLGHADIGHDAANRLVPFG</sequence>
<dbReference type="GO" id="GO:0008236">
    <property type="term" value="F:serine-type peptidase activity"/>
    <property type="evidence" value="ECO:0007669"/>
    <property type="project" value="UniProtKB-KW"/>
</dbReference>
<feature type="domain" description="LD-carboxypeptidase N-terminal" evidence="6">
    <location>
        <begin position="4"/>
        <end position="115"/>
    </location>
</feature>
<reference evidence="8" key="1">
    <citation type="submission" date="2020-11" db="EMBL/GenBank/DDBJ databases">
        <title>Novosphingobium aureum sp. nov., a marine bacterium isolated from sediment of a salt flat.</title>
        <authorList>
            <person name="Yoo Y."/>
            <person name="Kim J.-J."/>
        </authorList>
    </citation>
    <scope>NUCLEOTIDE SEQUENCE</scope>
    <source>
        <strain evidence="8">YJ-S2-02</strain>
    </source>
</reference>
<evidence type="ECO:0000313" key="8">
    <source>
        <dbReference type="EMBL" id="MBH0112805.1"/>
    </source>
</evidence>
<protein>
    <submittedName>
        <fullName evidence="8">LD-carboxypeptidase</fullName>
    </submittedName>
</protein>
<evidence type="ECO:0000256" key="2">
    <source>
        <dbReference type="ARBA" id="ARBA00022645"/>
    </source>
</evidence>
<dbReference type="GO" id="GO:0006508">
    <property type="term" value="P:proteolysis"/>
    <property type="evidence" value="ECO:0007669"/>
    <property type="project" value="UniProtKB-KW"/>
</dbReference>
<evidence type="ECO:0000256" key="5">
    <source>
        <dbReference type="ARBA" id="ARBA00022825"/>
    </source>
</evidence>
<dbReference type="Proteomes" id="UP000617634">
    <property type="component" value="Unassembled WGS sequence"/>
</dbReference>
<dbReference type="SUPFAM" id="SSF52317">
    <property type="entry name" value="Class I glutamine amidotransferase-like"/>
    <property type="match status" value="1"/>
</dbReference>
<dbReference type="AlphaFoldDB" id="A0A931HB87"/>
<dbReference type="InterPro" id="IPR027478">
    <property type="entry name" value="LdcA_N"/>
</dbReference>
<keyword evidence="9" id="KW-1185">Reference proteome</keyword>
<evidence type="ECO:0000256" key="4">
    <source>
        <dbReference type="ARBA" id="ARBA00022801"/>
    </source>
</evidence>
<organism evidence="8 9">
    <name type="scientific">Novosphingobium aureum</name>
    <dbReference type="NCBI Taxonomy" id="2792964"/>
    <lineage>
        <taxon>Bacteria</taxon>
        <taxon>Pseudomonadati</taxon>
        <taxon>Pseudomonadota</taxon>
        <taxon>Alphaproteobacteria</taxon>
        <taxon>Sphingomonadales</taxon>
        <taxon>Sphingomonadaceae</taxon>
        <taxon>Novosphingobium</taxon>
    </lineage>
</organism>
<evidence type="ECO:0000259" key="7">
    <source>
        <dbReference type="Pfam" id="PF17676"/>
    </source>
</evidence>
<comment type="similarity">
    <text evidence="1">Belongs to the peptidase S66 family.</text>
</comment>